<reference evidence="6" key="1">
    <citation type="journal article" date="2019" name="Int. J. Syst. Evol. Microbiol.">
        <title>The Global Catalogue of Microorganisms (GCM) 10K type strain sequencing project: providing services to taxonomists for standard genome sequencing and annotation.</title>
        <authorList>
            <consortium name="The Broad Institute Genomics Platform"/>
            <consortium name="The Broad Institute Genome Sequencing Center for Infectious Disease"/>
            <person name="Wu L."/>
            <person name="Ma J."/>
        </authorList>
    </citation>
    <scope>NUCLEOTIDE SEQUENCE [LARGE SCALE GENOMIC DNA]</scope>
    <source>
        <strain evidence="6">JCM 18303</strain>
    </source>
</reference>
<protein>
    <submittedName>
        <fullName evidence="5">Galactosyldiacylglycerol synthase</fullName>
    </submittedName>
</protein>
<dbReference type="PANTHER" id="PTHR43025">
    <property type="entry name" value="MONOGALACTOSYLDIACYLGLYCEROL SYNTHASE"/>
    <property type="match status" value="1"/>
</dbReference>
<keyword evidence="6" id="KW-1185">Reference proteome</keyword>
<dbReference type="EMBL" id="BAABJP010000008">
    <property type="protein sequence ID" value="GAA5154581.1"/>
    <property type="molecule type" value="Genomic_DNA"/>
</dbReference>
<sequence>MGAGHDGAADELISRLDRLGVRTERRDYLDALPWALRVVLREGYTLSVGYAPSFFEWLFVNLEHKGWVQRITLGLCHLARPRVRRWARGHELVVSTYPLASQTMGQLRVAGTLDAITVTYLTDPAVHRMWVHPEIDHHLTVTEATSRMGRLAYRTPMRPVGGLVPDRFTQRLNPDRRRALRERLGLDPDRPVALVVAGSLGIGDVPGAVREIASTGVVQVLVLCGRRERLRSDLDGLPGVVALGWRDDMPELMAASDVLIHNAGGLTLTEALTAGLPAITFRPIPGHGLANAATLAEAGLAPWPKDAAELAEVVTGQLAGRSDSSSVVRERDAADTVLALLDGDGPRDDTARRSA</sequence>
<evidence type="ECO:0000256" key="3">
    <source>
        <dbReference type="ARBA" id="ARBA00022679"/>
    </source>
</evidence>
<dbReference type="Pfam" id="PF13692">
    <property type="entry name" value="Glyco_trans_1_4"/>
    <property type="match status" value="1"/>
</dbReference>
<feature type="domain" description="Diacylglycerol glucosyltransferase N-terminal" evidence="4">
    <location>
        <begin position="24"/>
        <end position="146"/>
    </location>
</feature>
<organism evidence="5 6">
    <name type="scientific">Pseudonocardia eucalypti</name>
    <dbReference type="NCBI Taxonomy" id="648755"/>
    <lineage>
        <taxon>Bacteria</taxon>
        <taxon>Bacillati</taxon>
        <taxon>Actinomycetota</taxon>
        <taxon>Actinomycetes</taxon>
        <taxon>Pseudonocardiales</taxon>
        <taxon>Pseudonocardiaceae</taxon>
        <taxon>Pseudonocardia</taxon>
    </lineage>
</organism>
<comment type="similarity">
    <text evidence="1">Belongs to the glycosyltransferase 28 family.</text>
</comment>
<name>A0ABP9PYY9_9PSEU</name>
<keyword evidence="2" id="KW-0328">Glycosyltransferase</keyword>
<proteinExistence type="inferred from homology"/>
<dbReference type="InterPro" id="IPR050519">
    <property type="entry name" value="Glycosyltransf_28_UgtP"/>
</dbReference>
<evidence type="ECO:0000313" key="5">
    <source>
        <dbReference type="EMBL" id="GAA5154581.1"/>
    </source>
</evidence>
<evidence type="ECO:0000256" key="2">
    <source>
        <dbReference type="ARBA" id="ARBA00022676"/>
    </source>
</evidence>
<dbReference type="Pfam" id="PF06925">
    <property type="entry name" value="MGDG_synth"/>
    <property type="match status" value="1"/>
</dbReference>
<keyword evidence="3" id="KW-0808">Transferase</keyword>
<evidence type="ECO:0000256" key="1">
    <source>
        <dbReference type="ARBA" id="ARBA00006962"/>
    </source>
</evidence>
<gene>
    <name evidence="5" type="ORF">GCM10023321_26660</name>
</gene>
<evidence type="ECO:0000313" key="6">
    <source>
        <dbReference type="Proteomes" id="UP001428817"/>
    </source>
</evidence>
<comment type="caution">
    <text evidence="5">The sequence shown here is derived from an EMBL/GenBank/DDBJ whole genome shotgun (WGS) entry which is preliminary data.</text>
</comment>
<dbReference type="PANTHER" id="PTHR43025:SF3">
    <property type="entry name" value="MONOGALACTOSYLDIACYLGLYCEROL SYNTHASE 1, CHLOROPLASTIC"/>
    <property type="match status" value="1"/>
</dbReference>
<dbReference type="Proteomes" id="UP001428817">
    <property type="component" value="Unassembled WGS sequence"/>
</dbReference>
<dbReference type="Gene3D" id="3.40.50.2000">
    <property type="entry name" value="Glycogen Phosphorylase B"/>
    <property type="match status" value="1"/>
</dbReference>
<evidence type="ECO:0000259" key="4">
    <source>
        <dbReference type="Pfam" id="PF06925"/>
    </source>
</evidence>
<dbReference type="SUPFAM" id="SSF53756">
    <property type="entry name" value="UDP-Glycosyltransferase/glycogen phosphorylase"/>
    <property type="match status" value="1"/>
</dbReference>
<accession>A0ABP9PYY9</accession>
<dbReference type="InterPro" id="IPR009695">
    <property type="entry name" value="Diacylglyc_glucosyltr_N"/>
</dbReference>